<dbReference type="InterPro" id="IPR036388">
    <property type="entry name" value="WH-like_DNA-bd_sf"/>
</dbReference>
<evidence type="ECO:0000259" key="4">
    <source>
        <dbReference type="PROSITE" id="PS50949"/>
    </source>
</evidence>
<keyword evidence="1" id="KW-0805">Transcription regulation</keyword>
<dbReference type="Gene3D" id="1.10.10.10">
    <property type="entry name" value="Winged helix-like DNA-binding domain superfamily/Winged helix DNA-binding domain"/>
    <property type="match status" value="1"/>
</dbReference>
<gene>
    <name evidence="5" type="ORF">DWY25_07430</name>
</gene>
<dbReference type="SMART" id="SM00866">
    <property type="entry name" value="UTRA"/>
    <property type="match status" value="1"/>
</dbReference>
<keyword evidence="2" id="KW-0238">DNA-binding</keyword>
<evidence type="ECO:0000313" key="6">
    <source>
        <dbReference type="Proteomes" id="UP000284178"/>
    </source>
</evidence>
<dbReference type="SUPFAM" id="SSF64288">
    <property type="entry name" value="Chorismate lyase-like"/>
    <property type="match status" value="1"/>
</dbReference>
<dbReference type="Proteomes" id="UP000284178">
    <property type="component" value="Unassembled WGS sequence"/>
</dbReference>
<dbReference type="InterPro" id="IPR011663">
    <property type="entry name" value="UTRA"/>
</dbReference>
<name>A0A412G393_9FIRM</name>
<keyword evidence="3" id="KW-0804">Transcription</keyword>
<dbReference type="RefSeq" id="WP_117894702.1">
    <property type="nucleotide sequence ID" value="NZ_CABJCV010000007.1"/>
</dbReference>
<protein>
    <submittedName>
        <fullName evidence="5">GntR family transcriptional regulator</fullName>
    </submittedName>
</protein>
<dbReference type="InterPro" id="IPR000524">
    <property type="entry name" value="Tscrpt_reg_HTH_GntR"/>
</dbReference>
<dbReference type="GO" id="GO:0003700">
    <property type="term" value="F:DNA-binding transcription factor activity"/>
    <property type="evidence" value="ECO:0007669"/>
    <property type="project" value="InterPro"/>
</dbReference>
<dbReference type="InterPro" id="IPR036390">
    <property type="entry name" value="WH_DNA-bd_sf"/>
</dbReference>
<dbReference type="GeneID" id="83015236"/>
<dbReference type="Gene3D" id="3.40.1410.10">
    <property type="entry name" value="Chorismate lyase-like"/>
    <property type="match status" value="1"/>
</dbReference>
<dbReference type="PANTHER" id="PTHR44846:SF1">
    <property type="entry name" value="MANNOSYL-D-GLYCERATE TRANSPORT_METABOLISM SYSTEM REPRESSOR MNGR-RELATED"/>
    <property type="match status" value="1"/>
</dbReference>
<dbReference type="GO" id="GO:0045892">
    <property type="term" value="P:negative regulation of DNA-templated transcription"/>
    <property type="evidence" value="ECO:0007669"/>
    <property type="project" value="TreeGrafter"/>
</dbReference>
<evidence type="ECO:0000313" key="5">
    <source>
        <dbReference type="EMBL" id="RGR74911.1"/>
    </source>
</evidence>
<reference evidence="5 6" key="1">
    <citation type="submission" date="2018-08" db="EMBL/GenBank/DDBJ databases">
        <title>A genome reference for cultivated species of the human gut microbiota.</title>
        <authorList>
            <person name="Zou Y."/>
            <person name="Xue W."/>
            <person name="Luo G."/>
        </authorList>
    </citation>
    <scope>NUCLEOTIDE SEQUENCE [LARGE SCALE GENOMIC DNA]</scope>
    <source>
        <strain evidence="5 6">AF24-29</strain>
    </source>
</reference>
<evidence type="ECO:0000256" key="3">
    <source>
        <dbReference type="ARBA" id="ARBA00023163"/>
    </source>
</evidence>
<dbReference type="EMBL" id="QRUP01000007">
    <property type="protein sequence ID" value="RGR74911.1"/>
    <property type="molecule type" value="Genomic_DNA"/>
</dbReference>
<dbReference type="PROSITE" id="PS50949">
    <property type="entry name" value="HTH_GNTR"/>
    <property type="match status" value="1"/>
</dbReference>
<dbReference type="InterPro" id="IPR028978">
    <property type="entry name" value="Chorismate_lyase_/UTRA_dom_sf"/>
</dbReference>
<dbReference type="Pfam" id="PF07702">
    <property type="entry name" value="UTRA"/>
    <property type="match status" value="1"/>
</dbReference>
<dbReference type="InterPro" id="IPR050679">
    <property type="entry name" value="Bact_HTH_transcr_reg"/>
</dbReference>
<dbReference type="Pfam" id="PF00392">
    <property type="entry name" value="GntR"/>
    <property type="match status" value="1"/>
</dbReference>
<dbReference type="CDD" id="cd07377">
    <property type="entry name" value="WHTH_GntR"/>
    <property type="match status" value="1"/>
</dbReference>
<keyword evidence="6" id="KW-1185">Reference proteome</keyword>
<organism evidence="5 6">
    <name type="scientific">Holdemania filiformis</name>
    <dbReference type="NCBI Taxonomy" id="61171"/>
    <lineage>
        <taxon>Bacteria</taxon>
        <taxon>Bacillati</taxon>
        <taxon>Bacillota</taxon>
        <taxon>Erysipelotrichia</taxon>
        <taxon>Erysipelotrichales</taxon>
        <taxon>Erysipelotrichaceae</taxon>
        <taxon>Holdemania</taxon>
    </lineage>
</organism>
<dbReference type="AlphaFoldDB" id="A0A412G393"/>
<sequence length="256" mass="28941">MPKLPKYVEIVNYFKEKIESGEIANDELFPPESEICAKFSTSHMTVSRAMNKLAVHGFIKRIKGKGTFADDKFKAKIKKSSVRTESITDMIRNAGLEPSAELIKYGIIKGKEAPDIAALLHVAEEDFLHFFIRTRFGNGSLICISYSYISQNILPTMDIKRLEGSLNQYIEELGIERSYGYMELGACLPSAEQAKLIGSNHVPLLRQMILWNVNDEPFELTTHYFVGDKFTITQDKITARSTQTTLSDHAREPLVK</sequence>
<proteinExistence type="predicted"/>
<dbReference type="SUPFAM" id="SSF46785">
    <property type="entry name" value="Winged helix' DNA-binding domain"/>
    <property type="match status" value="1"/>
</dbReference>
<dbReference type="SMART" id="SM00345">
    <property type="entry name" value="HTH_GNTR"/>
    <property type="match status" value="1"/>
</dbReference>
<dbReference type="GO" id="GO:0003677">
    <property type="term" value="F:DNA binding"/>
    <property type="evidence" value="ECO:0007669"/>
    <property type="project" value="UniProtKB-KW"/>
</dbReference>
<evidence type="ECO:0000256" key="2">
    <source>
        <dbReference type="ARBA" id="ARBA00023125"/>
    </source>
</evidence>
<feature type="domain" description="HTH gntR-type" evidence="4">
    <location>
        <begin position="4"/>
        <end position="72"/>
    </location>
</feature>
<dbReference type="PANTHER" id="PTHR44846">
    <property type="entry name" value="MANNOSYL-D-GLYCERATE TRANSPORT/METABOLISM SYSTEM REPRESSOR MNGR-RELATED"/>
    <property type="match status" value="1"/>
</dbReference>
<comment type="caution">
    <text evidence="5">The sequence shown here is derived from an EMBL/GenBank/DDBJ whole genome shotgun (WGS) entry which is preliminary data.</text>
</comment>
<accession>A0A412G393</accession>
<evidence type="ECO:0000256" key="1">
    <source>
        <dbReference type="ARBA" id="ARBA00023015"/>
    </source>
</evidence>